<gene>
    <name evidence="5" type="ORF">VPNG_05610</name>
</gene>
<evidence type="ECO:0000313" key="5">
    <source>
        <dbReference type="EMBL" id="ROW11728.1"/>
    </source>
</evidence>
<feature type="compositionally biased region" description="Polar residues" evidence="3">
    <location>
        <begin position="565"/>
        <end position="597"/>
    </location>
</feature>
<feature type="compositionally biased region" description="Low complexity" evidence="3">
    <location>
        <begin position="461"/>
        <end position="472"/>
    </location>
</feature>
<feature type="compositionally biased region" description="Polar residues" evidence="3">
    <location>
        <begin position="18"/>
        <end position="37"/>
    </location>
</feature>
<dbReference type="PANTHER" id="PTHR35144:SF4">
    <property type="entry name" value="TRANSCRIPTION FACTOR VIB-1"/>
    <property type="match status" value="1"/>
</dbReference>
<dbReference type="InParanoid" id="A0A423X6Y0"/>
<dbReference type="EMBL" id="LKEB01000026">
    <property type="protein sequence ID" value="ROW11728.1"/>
    <property type="molecule type" value="Genomic_DNA"/>
</dbReference>
<dbReference type="GO" id="GO:0000228">
    <property type="term" value="C:nuclear chromosome"/>
    <property type="evidence" value="ECO:0007669"/>
    <property type="project" value="TreeGrafter"/>
</dbReference>
<dbReference type="OrthoDB" id="4117572at2759"/>
<feature type="compositionally biased region" description="Polar residues" evidence="3">
    <location>
        <begin position="546"/>
        <end position="555"/>
    </location>
</feature>
<evidence type="ECO:0000256" key="1">
    <source>
        <dbReference type="ARBA" id="ARBA00023125"/>
    </source>
</evidence>
<protein>
    <recommendedName>
        <fullName evidence="4">NDT80 domain-containing protein</fullName>
    </recommendedName>
</protein>
<comment type="caution">
    <text evidence="5">The sequence shown here is derived from an EMBL/GenBank/DDBJ whole genome shotgun (WGS) entry which is preliminary data.</text>
</comment>
<reference evidence="5 6" key="1">
    <citation type="submission" date="2015-09" db="EMBL/GenBank/DDBJ databases">
        <title>Host preference determinants of Valsa canker pathogens revealed by comparative genomics.</title>
        <authorList>
            <person name="Yin Z."/>
            <person name="Huang L."/>
        </authorList>
    </citation>
    <scope>NUCLEOTIDE SEQUENCE [LARGE SCALE GENOMIC DNA]</scope>
    <source>
        <strain evidence="5 6">SXYLt</strain>
    </source>
</reference>
<dbReference type="PROSITE" id="PS51517">
    <property type="entry name" value="NDT80"/>
    <property type="match status" value="1"/>
</dbReference>
<keyword evidence="1 2" id="KW-0238">DNA-binding</keyword>
<organism evidence="5 6">
    <name type="scientific">Cytospora leucostoma</name>
    <dbReference type="NCBI Taxonomy" id="1230097"/>
    <lineage>
        <taxon>Eukaryota</taxon>
        <taxon>Fungi</taxon>
        <taxon>Dikarya</taxon>
        <taxon>Ascomycota</taxon>
        <taxon>Pezizomycotina</taxon>
        <taxon>Sordariomycetes</taxon>
        <taxon>Sordariomycetidae</taxon>
        <taxon>Diaporthales</taxon>
        <taxon>Cytosporaceae</taxon>
        <taxon>Cytospora</taxon>
    </lineage>
</organism>
<dbReference type="Pfam" id="PF05224">
    <property type="entry name" value="NDT80_PhoG"/>
    <property type="match status" value="1"/>
</dbReference>
<dbReference type="InterPro" id="IPR008967">
    <property type="entry name" value="p53-like_TF_DNA-bd_sf"/>
</dbReference>
<feature type="domain" description="NDT80" evidence="4">
    <location>
        <begin position="71"/>
        <end position="341"/>
    </location>
</feature>
<keyword evidence="6" id="KW-1185">Reference proteome</keyword>
<sequence>MAELKEPAHNSLWYGSPVQMSSSRSSHAVDSGLSNQAPPSPHSGRPRQGAWGSVDHHQQYPSYHRYSQDETNDPYDRHQHHSLTSHQSFPSLKRPYSATEQPQYQEIVQDLRDDGSKLGVGHDHKLLSFRKVQDKHTIVDHHGRIQQLELSAQLHGMFFLSEMPATNTDGSVMQPELTCYRRNLFQVSGSLITPRGQVSVITETGESVPVSSTEVTISAIESVDGHPVRLIVIPWKTPPPNSPEVNLAADQEPSSLPLIPFQDDGTDTDGEYAVYPIGWRRLQFRIATANNGRRKELQQHFVVHLKVMGTLANGSKVVLTEAATAPIVVRGRSPRNFQARKEIPLLGSSAGSRGQALVETGLGIVAGPLAIKPQEVKARPLNMELPRTAFTFNAPKMPGSPIASMRSNSYPASWNPPLATSGPPSYPSTSIAPDPYQKMPLSGPTGFTTEPQEISSHLPASMPSMQMSMVSSEQPGQQQHSSTSPQVPPIRPQYASYVQSSAAPPPLSVASTASHSLNVPRYVDDSNPRPSKSPRNPSHPTFHAGSISSTESSNEYRYGPPYSGLGNTSNEVSPQTTQHAPYASTHSTSGQDSNAPPASTVPPPRDYFPSSTSWTTTAGESSAPTYTNGEHRSSYSYASDQYKPASAVKSEPHAPLPPVYPGQAMSHYSWNTS</sequence>
<feature type="region of interest" description="Disordered" evidence="3">
    <location>
        <begin position="1"/>
        <end position="99"/>
    </location>
</feature>
<dbReference type="GO" id="GO:0045944">
    <property type="term" value="P:positive regulation of transcription by RNA polymerase II"/>
    <property type="evidence" value="ECO:0007669"/>
    <property type="project" value="TreeGrafter"/>
</dbReference>
<accession>A0A423X6Y0</accession>
<dbReference type="PANTHER" id="PTHR35144">
    <property type="entry name" value="MEIOSIS-SPECIFIC TRANSCRIPTION FACTOR NDT80"/>
    <property type="match status" value="1"/>
</dbReference>
<feature type="compositionally biased region" description="Polar residues" evidence="3">
    <location>
        <begin position="445"/>
        <end position="455"/>
    </location>
</feature>
<dbReference type="GO" id="GO:0003700">
    <property type="term" value="F:DNA-binding transcription factor activity"/>
    <property type="evidence" value="ECO:0007669"/>
    <property type="project" value="UniProtKB-UniRule"/>
</dbReference>
<dbReference type="AlphaFoldDB" id="A0A423X6Y0"/>
<evidence type="ECO:0000256" key="3">
    <source>
        <dbReference type="SAM" id="MobiDB-lite"/>
    </source>
</evidence>
<proteinExistence type="predicted"/>
<dbReference type="SUPFAM" id="SSF49417">
    <property type="entry name" value="p53-like transcription factors"/>
    <property type="match status" value="1"/>
</dbReference>
<feature type="compositionally biased region" description="Polar residues" evidence="3">
    <location>
        <begin position="473"/>
        <end position="485"/>
    </location>
</feature>
<dbReference type="GO" id="GO:0003677">
    <property type="term" value="F:DNA binding"/>
    <property type="evidence" value="ECO:0007669"/>
    <property type="project" value="UniProtKB-KW"/>
</dbReference>
<feature type="region of interest" description="Disordered" evidence="3">
    <location>
        <begin position="519"/>
        <end position="673"/>
    </location>
</feature>
<evidence type="ECO:0000256" key="2">
    <source>
        <dbReference type="PROSITE-ProRule" id="PRU00850"/>
    </source>
</evidence>
<dbReference type="InterPro" id="IPR037141">
    <property type="entry name" value="NDT80_DNA-bd_dom_sf"/>
</dbReference>
<feature type="region of interest" description="Disordered" evidence="3">
    <location>
        <begin position="420"/>
        <end position="491"/>
    </location>
</feature>
<dbReference type="InterPro" id="IPR052605">
    <property type="entry name" value="Fungal_trans_regulator"/>
</dbReference>
<dbReference type="Gene3D" id="2.60.40.1390">
    <property type="entry name" value="NDT80 DNA-binding domain"/>
    <property type="match status" value="1"/>
</dbReference>
<feature type="compositionally biased region" description="Low complexity" evidence="3">
    <location>
        <begin position="528"/>
        <end position="538"/>
    </location>
</feature>
<dbReference type="GO" id="GO:0051321">
    <property type="term" value="P:meiotic cell cycle"/>
    <property type="evidence" value="ECO:0007669"/>
    <property type="project" value="TreeGrafter"/>
</dbReference>
<dbReference type="Proteomes" id="UP000285146">
    <property type="component" value="Unassembled WGS sequence"/>
</dbReference>
<name>A0A423X6Y0_9PEZI</name>
<evidence type="ECO:0000313" key="6">
    <source>
        <dbReference type="Proteomes" id="UP000285146"/>
    </source>
</evidence>
<dbReference type="InterPro" id="IPR024061">
    <property type="entry name" value="NDT80_DNA-bd_dom"/>
</dbReference>
<feature type="compositionally biased region" description="Polar residues" evidence="3">
    <location>
        <begin position="609"/>
        <end position="639"/>
    </location>
</feature>
<feature type="DNA-binding region" description="NDT80" evidence="2">
    <location>
        <begin position="71"/>
        <end position="341"/>
    </location>
</feature>
<evidence type="ECO:0000259" key="4">
    <source>
        <dbReference type="PROSITE" id="PS51517"/>
    </source>
</evidence>